<dbReference type="AlphaFoldDB" id="A0A7X3IJ77"/>
<name>A0A7X3IJ77_9BACL</name>
<reference evidence="1 2" key="1">
    <citation type="submission" date="2019-12" db="EMBL/GenBank/DDBJ databases">
        <title>Paenibacillus sp. nov., an endophytic bacterium isolated from the stem of Dendrobium.</title>
        <authorList>
            <person name="Zhao R."/>
        </authorList>
    </citation>
    <scope>NUCLEOTIDE SEQUENCE [LARGE SCALE GENOMIC DNA]</scope>
    <source>
        <strain evidence="1 2">HJL G12</strain>
    </source>
</reference>
<protein>
    <submittedName>
        <fullName evidence="1">Uncharacterized protein</fullName>
    </submittedName>
</protein>
<accession>A0A7X3IJ77</accession>
<sequence>MGTQFEDIYDVFLSQISDSIFLEKDSDDNLKYRYLLNSIPRFKKCRQDLSKRDSESFDEALNDEDILILGTLMVVEYLNPLIISIENLKQFMSSKDFSMTSQAAHLKQLSDIREIKRKEADKLILDYTYNNGNLGNLK</sequence>
<gene>
    <name evidence="1" type="ORF">GRF59_15195</name>
</gene>
<dbReference type="EMBL" id="WUBI01000002">
    <property type="protein sequence ID" value="MWV44967.1"/>
    <property type="molecule type" value="Genomic_DNA"/>
</dbReference>
<evidence type="ECO:0000313" key="2">
    <source>
        <dbReference type="Proteomes" id="UP000460318"/>
    </source>
</evidence>
<dbReference type="Proteomes" id="UP000460318">
    <property type="component" value="Unassembled WGS sequence"/>
</dbReference>
<organism evidence="1 2">
    <name type="scientific">Paenibacillus dendrobii</name>
    <dbReference type="NCBI Taxonomy" id="2691084"/>
    <lineage>
        <taxon>Bacteria</taxon>
        <taxon>Bacillati</taxon>
        <taxon>Bacillota</taxon>
        <taxon>Bacilli</taxon>
        <taxon>Bacillales</taxon>
        <taxon>Paenibacillaceae</taxon>
        <taxon>Paenibacillus</taxon>
    </lineage>
</organism>
<comment type="caution">
    <text evidence="1">The sequence shown here is derived from an EMBL/GenBank/DDBJ whole genome shotgun (WGS) entry which is preliminary data.</text>
</comment>
<keyword evidence="2" id="KW-1185">Reference proteome</keyword>
<proteinExistence type="predicted"/>
<dbReference type="RefSeq" id="WP_160498573.1">
    <property type="nucleotide sequence ID" value="NZ_WUBI01000002.1"/>
</dbReference>
<evidence type="ECO:0000313" key="1">
    <source>
        <dbReference type="EMBL" id="MWV44967.1"/>
    </source>
</evidence>